<evidence type="ECO:0000313" key="2">
    <source>
        <dbReference type="EMBL" id="STD15372.1"/>
    </source>
</evidence>
<dbReference type="SUPFAM" id="SSF51556">
    <property type="entry name" value="Metallo-dependent hydrolases"/>
    <property type="match status" value="1"/>
</dbReference>
<dbReference type="AlphaFoldDB" id="A0AA46BQC6"/>
<reference evidence="2 3" key="1">
    <citation type="submission" date="2018-06" db="EMBL/GenBank/DDBJ databases">
        <authorList>
            <consortium name="Pathogen Informatics"/>
            <person name="Doyle S."/>
        </authorList>
    </citation>
    <scope>NUCLEOTIDE SEQUENCE [LARGE SCALE GENOMIC DNA]</scope>
    <source>
        <strain evidence="2 3">NCTC7915</strain>
    </source>
</reference>
<comment type="caution">
    <text evidence="2">The sequence shown here is derived from an EMBL/GenBank/DDBJ whole genome shotgun (WGS) entry which is preliminary data.</text>
</comment>
<organism evidence="2 3">
    <name type="scientific">Dermatophilus congolensis</name>
    <dbReference type="NCBI Taxonomy" id="1863"/>
    <lineage>
        <taxon>Bacteria</taxon>
        <taxon>Bacillati</taxon>
        <taxon>Actinomycetota</taxon>
        <taxon>Actinomycetes</taxon>
        <taxon>Micrococcales</taxon>
        <taxon>Dermatophilaceae</taxon>
        <taxon>Dermatophilus</taxon>
    </lineage>
</organism>
<accession>A0AA46BQC6</accession>
<proteinExistence type="predicted"/>
<gene>
    <name evidence="2" type="primary">nfdA</name>
    <name evidence="2" type="ORF">NCTC7915_02308</name>
</gene>
<name>A0AA46BQC6_9MICO</name>
<dbReference type="InterPro" id="IPR032466">
    <property type="entry name" value="Metal_Hydrolase"/>
</dbReference>
<dbReference type="EMBL" id="UFYA01000001">
    <property type="protein sequence ID" value="STD15372.1"/>
    <property type="molecule type" value="Genomic_DNA"/>
</dbReference>
<dbReference type="InterPro" id="IPR013108">
    <property type="entry name" value="Amidohydro_3"/>
</dbReference>
<feature type="domain" description="Amidohydrolase 3" evidence="1">
    <location>
        <begin position="56"/>
        <end position="543"/>
    </location>
</feature>
<evidence type="ECO:0000259" key="1">
    <source>
        <dbReference type="Pfam" id="PF07969"/>
    </source>
</evidence>
<dbReference type="PANTHER" id="PTHR22642:SF2">
    <property type="entry name" value="PROTEIN LONG AFTER FAR-RED 3"/>
    <property type="match status" value="1"/>
</dbReference>
<dbReference type="Proteomes" id="UP000254118">
    <property type="component" value="Unassembled WGS sequence"/>
</dbReference>
<dbReference type="Gene3D" id="3.20.20.140">
    <property type="entry name" value="Metal-dependent hydrolases"/>
    <property type="match status" value="1"/>
</dbReference>
<dbReference type="EC" id="3.5.1.91" evidence="2"/>
<sequence length="547" mass="60451">MPGRLFINAKVFTGRGEDDFASAFRIDGGRFSWVGGPYREYTEPADIPEAVRDVPTVDLQGATVVPGFLDVHQHPVLVATLAAGPSLMPPLVRTIPDIIKRLRYHADLAPENEWILGWGYDEMYLTERRQLTRKDLDLVSRDRPVFVRRSDLHTASCNSVALRMAGITRDTPDPEGARFERHSNGEPNGILTEFRAVEAVASAIPPMGRDHLIRELLAVGDHLTRHGIVGVGDDLAAVAATDILDILREAQQAGFAQHVNIYLPWTVLSDEIAAGKTRVLTDDDRFGRIKIAGTKVFIDGAISNATAWMARPYRGTFDQFGRRTINAKELRAAAEWARDNRVQLAAHAMGDAALEFLIDVVGDMDPWMTDVPSVQVEHASILPEPLQQLMLRSRMNFGIVTHSIFDFAEMDVYSANLSTRALVDAYPLQRIYRSFHASCLSSDSPATTWMDADNVFTSIQAAVDRTASNGTTLGFANALTIPQAILMYTSRAVRVAPHTGLGRIAQGAFANFVILDRDVFTTPAKELGQVRVASTWIDGERVYRRDT</sequence>
<dbReference type="GO" id="GO:0016810">
    <property type="term" value="F:hydrolase activity, acting on carbon-nitrogen (but not peptide) bonds"/>
    <property type="evidence" value="ECO:0007669"/>
    <property type="project" value="InterPro"/>
</dbReference>
<protein>
    <submittedName>
        <fullName evidence="2">N-substituted formamide deformylase</fullName>
        <ecNumber evidence="2">3.5.1.91</ecNumber>
    </submittedName>
</protein>
<dbReference type="Gene3D" id="3.10.310.70">
    <property type="match status" value="1"/>
</dbReference>
<keyword evidence="2" id="KW-0378">Hydrolase</keyword>
<dbReference type="InterPro" id="IPR011059">
    <property type="entry name" value="Metal-dep_hydrolase_composite"/>
</dbReference>
<dbReference type="RefSeq" id="WP_115032123.1">
    <property type="nucleotide sequence ID" value="NZ_UFYA01000001.1"/>
</dbReference>
<evidence type="ECO:0000313" key="3">
    <source>
        <dbReference type="Proteomes" id="UP000254118"/>
    </source>
</evidence>
<dbReference type="Pfam" id="PF07969">
    <property type="entry name" value="Amidohydro_3"/>
    <property type="match status" value="1"/>
</dbReference>
<dbReference type="PANTHER" id="PTHR22642">
    <property type="entry name" value="IMIDAZOLONEPROPIONASE"/>
    <property type="match status" value="1"/>
</dbReference>
<dbReference type="Gene3D" id="2.30.40.10">
    <property type="entry name" value="Urease, subunit C, domain 1"/>
    <property type="match status" value="1"/>
</dbReference>
<dbReference type="SUPFAM" id="SSF51338">
    <property type="entry name" value="Composite domain of metallo-dependent hydrolases"/>
    <property type="match status" value="1"/>
</dbReference>